<protein>
    <submittedName>
        <fullName evidence="2">Short-chain dehydrogenase</fullName>
    </submittedName>
</protein>
<dbReference type="SUPFAM" id="SSF51735">
    <property type="entry name" value="NAD(P)-binding Rossmann-fold domains"/>
    <property type="match status" value="1"/>
</dbReference>
<gene>
    <name evidence="2" type="ORF">CONPUDRAFT_89035</name>
</gene>
<keyword evidence="3" id="KW-1185">Reference proteome</keyword>
<dbReference type="OMA" id="YCTPAVM"/>
<keyword evidence="1" id="KW-0560">Oxidoreductase</keyword>
<dbReference type="EMBL" id="JH711576">
    <property type="protein sequence ID" value="EIW83043.1"/>
    <property type="molecule type" value="Genomic_DNA"/>
</dbReference>
<name>A0A5M3MV91_CONPW</name>
<dbReference type="PANTHER" id="PTHR43157">
    <property type="entry name" value="PHOSPHATIDYLINOSITOL-GLYCAN BIOSYNTHESIS CLASS F PROTEIN-RELATED"/>
    <property type="match status" value="1"/>
</dbReference>
<reference evidence="3" key="1">
    <citation type="journal article" date="2012" name="Science">
        <title>The Paleozoic origin of enzymatic lignin decomposition reconstructed from 31 fungal genomes.</title>
        <authorList>
            <person name="Floudas D."/>
            <person name="Binder M."/>
            <person name="Riley R."/>
            <person name="Barry K."/>
            <person name="Blanchette R.A."/>
            <person name="Henrissat B."/>
            <person name="Martinez A.T."/>
            <person name="Otillar R."/>
            <person name="Spatafora J.W."/>
            <person name="Yadav J.S."/>
            <person name="Aerts A."/>
            <person name="Benoit I."/>
            <person name="Boyd A."/>
            <person name="Carlson A."/>
            <person name="Copeland A."/>
            <person name="Coutinho P.M."/>
            <person name="de Vries R.P."/>
            <person name="Ferreira P."/>
            <person name="Findley K."/>
            <person name="Foster B."/>
            <person name="Gaskell J."/>
            <person name="Glotzer D."/>
            <person name="Gorecki P."/>
            <person name="Heitman J."/>
            <person name="Hesse C."/>
            <person name="Hori C."/>
            <person name="Igarashi K."/>
            <person name="Jurgens J.A."/>
            <person name="Kallen N."/>
            <person name="Kersten P."/>
            <person name="Kohler A."/>
            <person name="Kuees U."/>
            <person name="Kumar T.K.A."/>
            <person name="Kuo A."/>
            <person name="LaButti K."/>
            <person name="Larrondo L.F."/>
            <person name="Lindquist E."/>
            <person name="Ling A."/>
            <person name="Lombard V."/>
            <person name="Lucas S."/>
            <person name="Lundell T."/>
            <person name="Martin R."/>
            <person name="McLaughlin D.J."/>
            <person name="Morgenstern I."/>
            <person name="Morin E."/>
            <person name="Murat C."/>
            <person name="Nagy L.G."/>
            <person name="Nolan M."/>
            <person name="Ohm R.A."/>
            <person name="Patyshakuliyeva A."/>
            <person name="Rokas A."/>
            <person name="Ruiz-Duenas F.J."/>
            <person name="Sabat G."/>
            <person name="Salamov A."/>
            <person name="Samejima M."/>
            <person name="Schmutz J."/>
            <person name="Slot J.C."/>
            <person name="St John F."/>
            <person name="Stenlid J."/>
            <person name="Sun H."/>
            <person name="Sun S."/>
            <person name="Syed K."/>
            <person name="Tsang A."/>
            <person name="Wiebenga A."/>
            <person name="Young D."/>
            <person name="Pisabarro A."/>
            <person name="Eastwood D.C."/>
            <person name="Martin F."/>
            <person name="Cullen D."/>
            <person name="Grigoriev I.V."/>
            <person name="Hibbett D.S."/>
        </authorList>
    </citation>
    <scope>NUCLEOTIDE SEQUENCE [LARGE SCALE GENOMIC DNA]</scope>
    <source>
        <strain evidence="3">RWD-64-598 SS2</strain>
    </source>
</reference>
<dbReference type="PRINTS" id="PR00081">
    <property type="entry name" value="GDHRDH"/>
</dbReference>
<dbReference type="Gene3D" id="3.40.50.720">
    <property type="entry name" value="NAD(P)-binding Rossmann-like Domain"/>
    <property type="match status" value="1"/>
</dbReference>
<dbReference type="InterPro" id="IPR036291">
    <property type="entry name" value="NAD(P)-bd_dom_sf"/>
</dbReference>
<dbReference type="AlphaFoldDB" id="A0A5M3MV91"/>
<dbReference type="GO" id="GO:0016491">
    <property type="term" value="F:oxidoreductase activity"/>
    <property type="evidence" value="ECO:0007669"/>
    <property type="project" value="UniProtKB-KW"/>
</dbReference>
<dbReference type="PANTHER" id="PTHR43157:SF31">
    <property type="entry name" value="PHOSPHATIDYLINOSITOL-GLYCAN BIOSYNTHESIS CLASS F PROTEIN"/>
    <property type="match status" value="1"/>
</dbReference>
<dbReference type="RefSeq" id="XP_007766910.1">
    <property type="nucleotide sequence ID" value="XM_007768720.1"/>
</dbReference>
<proteinExistence type="predicted"/>
<sequence>MAPFTVTTFLREQWTKLPLATADLSNKTVILTGSNVGLGFEAAVHLANMKPGRFIITARDQAKCDKAKKEIEARAQEGIGAIVASPLELTSFESVRAFVDEFAAGSSKLDVLIANAAVSLQEYTQTGNGWETTVQVNHLSAALLSISMLPHLAKAGTEENPARLVIVSSEAHYMESLKGASKWPNILERLSDKSYCTPAVMRARYPISKLLEVEFAARLSKSTPVVIDAVNPGFCKSQLTRNVAFYLQVVAKVGKALLARSTEMGSRTLVHAAVAPGEKERHGHYVSACNVAEESDFVLSEEGQEVQRRLWDETIEVLSKVDPRVNGIVTEYLST</sequence>
<organism evidence="2 3">
    <name type="scientific">Coniophora puteana (strain RWD-64-598)</name>
    <name type="common">Brown rot fungus</name>
    <dbReference type="NCBI Taxonomy" id="741705"/>
    <lineage>
        <taxon>Eukaryota</taxon>
        <taxon>Fungi</taxon>
        <taxon>Dikarya</taxon>
        <taxon>Basidiomycota</taxon>
        <taxon>Agaricomycotina</taxon>
        <taxon>Agaricomycetes</taxon>
        <taxon>Agaricomycetidae</taxon>
        <taxon>Boletales</taxon>
        <taxon>Coniophorineae</taxon>
        <taxon>Coniophoraceae</taxon>
        <taxon>Coniophora</taxon>
    </lineage>
</organism>
<dbReference type="KEGG" id="cput:CONPUDRAFT_89035"/>
<comment type="caution">
    <text evidence="2">The sequence shown here is derived from an EMBL/GenBank/DDBJ whole genome shotgun (WGS) entry which is preliminary data.</text>
</comment>
<evidence type="ECO:0000256" key="1">
    <source>
        <dbReference type="ARBA" id="ARBA00023002"/>
    </source>
</evidence>
<evidence type="ECO:0000313" key="2">
    <source>
        <dbReference type="EMBL" id="EIW83043.1"/>
    </source>
</evidence>
<dbReference type="OrthoDB" id="542013at2759"/>
<dbReference type="InterPro" id="IPR002347">
    <property type="entry name" value="SDR_fam"/>
</dbReference>
<dbReference type="GeneID" id="19211293"/>
<accession>A0A5M3MV91</accession>
<dbReference type="Pfam" id="PF00106">
    <property type="entry name" value="adh_short"/>
    <property type="match status" value="1"/>
</dbReference>
<dbReference type="Proteomes" id="UP000053558">
    <property type="component" value="Unassembled WGS sequence"/>
</dbReference>
<evidence type="ECO:0000313" key="3">
    <source>
        <dbReference type="Proteomes" id="UP000053558"/>
    </source>
</evidence>